<dbReference type="InterPro" id="IPR036864">
    <property type="entry name" value="Zn2-C6_fun-type_DNA-bd_sf"/>
</dbReference>
<dbReference type="Proteomes" id="UP001163105">
    <property type="component" value="Unassembled WGS sequence"/>
</dbReference>
<feature type="region of interest" description="Disordered" evidence="7">
    <location>
        <begin position="55"/>
        <end position="105"/>
    </location>
</feature>
<dbReference type="SUPFAM" id="SSF57701">
    <property type="entry name" value="Zn2/Cys6 DNA-binding domain"/>
    <property type="match status" value="1"/>
</dbReference>
<dbReference type="Gene3D" id="4.10.240.10">
    <property type="entry name" value="Zn(2)-C6 fungal-type DNA-binding domain"/>
    <property type="match status" value="1"/>
</dbReference>
<dbReference type="CDD" id="cd00067">
    <property type="entry name" value="GAL4"/>
    <property type="match status" value="1"/>
</dbReference>
<dbReference type="InterPro" id="IPR001138">
    <property type="entry name" value="Zn2Cys6_DnaBD"/>
</dbReference>
<evidence type="ECO:0000313" key="9">
    <source>
        <dbReference type="EMBL" id="KAJ6439300.1"/>
    </source>
</evidence>
<dbReference type="GO" id="GO:0000981">
    <property type="term" value="F:DNA-binding transcription factor activity, RNA polymerase II-specific"/>
    <property type="evidence" value="ECO:0007669"/>
    <property type="project" value="InterPro"/>
</dbReference>
<dbReference type="PANTHER" id="PTHR31779:SF5">
    <property type="entry name" value="ZN(II)2CYS6 TRANSCRIPTION FACTOR (EUROFUNG)"/>
    <property type="match status" value="1"/>
</dbReference>
<gene>
    <name evidence="9" type="ORF">O9K51_07185</name>
</gene>
<accession>A0AB34FJB9</accession>
<keyword evidence="5" id="KW-0804">Transcription</keyword>
<evidence type="ECO:0000256" key="6">
    <source>
        <dbReference type="ARBA" id="ARBA00023242"/>
    </source>
</evidence>
<evidence type="ECO:0000256" key="5">
    <source>
        <dbReference type="ARBA" id="ARBA00023163"/>
    </source>
</evidence>
<dbReference type="InterPro" id="IPR052478">
    <property type="entry name" value="Metabolite_Synth_Reg"/>
</dbReference>
<name>A0AB34FJB9_9HYPO</name>
<dbReference type="SMART" id="SM00066">
    <property type="entry name" value="GAL4"/>
    <property type="match status" value="1"/>
</dbReference>
<feature type="region of interest" description="Disordered" evidence="7">
    <location>
        <begin position="1"/>
        <end position="20"/>
    </location>
</feature>
<dbReference type="AlphaFoldDB" id="A0AB34FJB9"/>
<evidence type="ECO:0000256" key="2">
    <source>
        <dbReference type="ARBA" id="ARBA00022833"/>
    </source>
</evidence>
<evidence type="ECO:0000313" key="10">
    <source>
        <dbReference type="Proteomes" id="UP001163105"/>
    </source>
</evidence>
<comment type="caution">
    <text evidence="9">The sequence shown here is derived from an EMBL/GenBank/DDBJ whole genome shotgun (WGS) entry which is preliminary data.</text>
</comment>
<evidence type="ECO:0000256" key="4">
    <source>
        <dbReference type="ARBA" id="ARBA00023125"/>
    </source>
</evidence>
<reference evidence="9" key="1">
    <citation type="submission" date="2023-01" db="EMBL/GenBank/DDBJ databases">
        <title>The growth and conidiation of Purpureocillium lavendulum are regulated by nitrogen source and histone H3K14 acetylation.</title>
        <authorList>
            <person name="Tang P."/>
            <person name="Han J."/>
            <person name="Zhang C."/>
            <person name="Tang P."/>
            <person name="Qi F."/>
            <person name="Zhang K."/>
            <person name="Liang L."/>
        </authorList>
    </citation>
    <scope>NUCLEOTIDE SEQUENCE</scope>
    <source>
        <strain evidence="9">YMF1.00683</strain>
    </source>
</reference>
<keyword evidence="2" id="KW-0862">Zinc</keyword>
<feature type="domain" description="Zn(2)-C6 fungal-type" evidence="8">
    <location>
        <begin position="21"/>
        <end position="50"/>
    </location>
</feature>
<organism evidence="9 10">
    <name type="scientific">Purpureocillium lavendulum</name>
    <dbReference type="NCBI Taxonomy" id="1247861"/>
    <lineage>
        <taxon>Eukaryota</taxon>
        <taxon>Fungi</taxon>
        <taxon>Dikarya</taxon>
        <taxon>Ascomycota</taxon>
        <taxon>Pezizomycotina</taxon>
        <taxon>Sordariomycetes</taxon>
        <taxon>Hypocreomycetidae</taxon>
        <taxon>Hypocreales</taxon>
        <taxon>Ophiocordycipitaceae</taxon>
        <taxon>Purpureocillium</taxon>
    </lineage>
</organism>
<keyword evidence="10" id="KW-1185">Reference proteome</keyword>
<dbReference type="Pfam" id="PF00172">
    <property type="entry name" value="Zn_clus"/>
    <property type="match status" value="1"/>
</dbReference>
<evidence type="ECO:0000259" key="8">
    <source>
        <dbReference type="PROSITE" id="PS50048"/>
    </source>
</evidence>
<dbReference type="PROSITE" id="PS00463">
    <property type="entry name" value="ZN2_CY6_FUNGAL_1"/>
    <property type="match status" value="1"/>
</dbReference>
<dbReference type="CDD" id="cd12148">
    <property type="entry name" value="fungal_TF_MHR"/>
    <property type="match status" value="1"/>
</dbReference>
<protein>
    <submittedName>
        <fullName evidence="9">Glutaredoxin Grx1</fullName>
    </submittedName>
</protein>
<proteinExistence type="predicted"/>
<dbReference type="GO" id="GO:0009410">
    <property type="term" value="P:response to xenobiotic stimulus"/>
    <property type="evidence" value="ECO:0007669"/>
    <property type="project" value="TreeGrafter"/>
</dbReference>
<dbReference type="Pfam" id="PF04082">
    <property type="entry name" value="Fungal_trans"/>
    <property type="match status" value="1"/>
</dbReference>
<keyword evidence="3" id="KW-0805">Transcription regulation</keyword>
<dbReference type="GO" id="GO:0008270">
    <property type="term" value="F:zinc ion binding"/>
    <property type="evidence" value="ECO:0007669"/>
    <property type="project" value="InterPro"/>
</dbReference>
<sequence length="563" mass="61558">MSTTDDQHASRPAGRKRSKLACEPCRELKRKCDGSQPCGACLRFEYNCVYQKAAGKRKRAADQSSDHPGAGANSSQPPAASRPESWSPMNGRTAPAPSTGNGLRSLEANSGAAFLRRLALRLDPKNAPRMHTFAWNAFLGSRQMSHAPTTRSVTDILSRAEMEGLAAIYFDKIDPVYGFVDRQHILGLIGRRWSGLATEKTEDAILCGIASLGCLFSQVQPSSAELDLLESARSELEQRISDIPSAAMITAWLFRVIYLRVAGTHHAAWMASCIVMHMLEAAGFHCDSPGASVIPMPSEPVDPEIQWRLVAVAQHLNIWMSFDMGRSRVSFWNATMAVPSARDGDKTGELMELLPYSAELDPQKTPEPADLTAALSAVLDRVHTSPPSTLAQCNLALCLCRRLQSTNASFTPALMERILAITAKGIKAAQAILDARSPWHHMANVPFQIVCVLLAFDTLSSIAQLKDAMQCLSNVAAIYKTDATREALTTASLLIMLQQKCKEKGASELEKISKLFPILPDEAASDEPLAWKPEDTSWLDSITGEFYSLDYSDIDQILFPTHS</sequence>
<evidence type="ECO:0000256" key="3">
    <source>
        <dbReference type="ARBA" id="ARBA00023015"/>
    </source>
</evidence>
<dbReference type="PANTHER" id="PTHR31779">
    <property type="entry name" value="2-NITROPROPANE DIOXYGENASE FAMILY, PUTATIVE (AFU_ORTHOLOGUE AFUA_2G17430)-RELATED"/>
    <property type="match status" value="1"/>
</dbReference>
<dbReference type="EMBL" id="JAQHRD010000006">
    <property type="protein sequence ID" value="KAJ6439300.1"/>
    <property type="molecule type" value="Genomic_DNA"/>
</dbReference>
<dbReference type="GO" id="GO:0003677">
    <property type="term" value="F:DNA binding"/>
    <property type="evidence" value="ECO:0007669"/>
    <property type="project" value="UniProtKB-KW"/>
</dbReference>
<dbReference type="PROSITE" id="PS50048">
    <property type="entry name" value="ZN2_CY6_FUNGAL_2"/>
    <property type="match status" value="1"/>
</dbReference>
<dbReference type="InterPro" id="IPR007219">
    <property type="entry name" value="XnlR_reg_dom"/>
</dbReference>
<keyword evidence="4" id="KW-0238">DNA-binding</keyword>
<evidence type="ECO:0000256" key="7">
    <source>
        <dbReference type="SAM" id="MobiDB-lite"/>
    </source>
</evidence>
<keyword evidence="6" id="KW-0539">Nucleus</keyword>
<keyword evidence="1" id="KW-0479">Metal-binding</keyword>
<evidence type="ECO:0000256" key="1">
    <source>
        <dbReference type="ARBA" id="ARBA00022723"/>
    </source>
</evidence>